<protein>
    <submittedName>
        <fullName evidence="2">Uncharacterized protein</fullName>
    </submittedName>
</protein>
<keyword evidence="1" id="KW-0812">Transmembrane</keyword>
<sequence length="76" mass="9417">MWMSLLHFHTFTIFLTFFFFFFFFFCLPPFVSLLTLFLVEIFLSWREGFLPHPPPLRDILMDSRQRRMMFFISSFS</sequence>
<dbReference type="EMBL" id="KV744973">
    <property type="protein sequence ID" value="OCK80130.1"/>
    <property type="molecule type" value="Genomic_DNA"/>
</dbReference>
<keyword evidence="3" id="KW-1185">Reference proteome</keyword>
<keyword evidence="1" id="KW-0472">Membrane</keyword>
<name>A0A8E2EA93_9PEZI</name>
<evidence type="ECO:0000313" key="2">
    <source>
        <dbReference type="EMBL" id="OCK80130.1"/>
    </source>
</evidence>
<dbReference type="AlphaFoldDB" id="A0A8E2EA93"/>
<proteinExistence type="predicted"/>
<evidence type="ECO:0000313" key="3">
    <source>
        <dbReference type="Proteomes" id="UP000250266"/>
    </source>
</evidence>
<dbReference type="Proteomes" id="UP000250266">
    <property type="component" value="Unassembled WGS sequence"/>
</dbReference>
<gene>
    <name evidence="2" type="ORF">K432DRAFT_51502</name>
</gene>
<feature type="transmembrane region" description="Helical" evidence="1">
    <location>
        <begin position="12"/>
        <end position="39"/>
    </location>
</feature>
<organism evidence="2 3">
    <name type="scientific">Lepidopterella palustris CBS 459.81</name>
    <dbReference type="NCBI Taxonomy" id="1314670"/>
    <lineage>
        <taxon>Eukaryota</taxon>
        <taxon>Fungi</taxon>
        <taxon>Dikarya</taxon>
        <taxon>Ascomycota</taxon>
        <taxon>Pezizomycotina</taxon>
        <taxon>Dothideomycetes</taxon>
        <taxon>Pleosporomycetidae</taxon>
        <taxon>Mytilinidiales</taxon>
        <taxon>Argynnaceae</taxon>
        <taxon>Lepidopterella</taxon>
    </lineage>
</organism>
<keyword evidence="1" id="KW-1133">Transmembrane helix</keyword>
<accession>A0A8E2EA93</accession>
<evidence type="ECO:0000256" key="1">
    <source>
        <dbReference type="SAM" id="Phobius"/>
    </source>
</evidence>
<reference evidence="2 3" key="1">
    <citation type="journal article" date="2016" name="Nat. Commun.">
        <title>Ectomycorrhizal ecology is imprinted in the genome of the dominant symbiotic fungus Cenococcum geophilum.</title>
        <authorList>
            <consortium name="DOE Joint Genome Institute"/>
            <person name="Peter M."/>
            <person name="Kohler A."/>
            <person name="Ohm R.A."/>
            <person name="Kuo A."/>
            <person name="Krutzmann J."/>
            <person name="Morin E."/>
            <person name="Arend M."/>
            <person name="Barry K.W."/>
            <person name="Binder M."/>
            <person name="Choi C."/>
            <person name="Clum A."/>
            <person name="Copeland A."/>
            <person name="Grisel N."/>
            <person name="Haridas S."/>
            <person name="Kipfer T."/>
            <person name="LaButti K."/>
            <person name="Lindquist E."/>
            <person name="Lipzen A."/>
            <person name="Maire R."/>
            <person name="Meier B."/>
            <person name="Mihaltcheva S."/>
            <person name="Molinier V."/>
            <person name="Murat C."/>
            <person name="Poggeler S."/>
            <person name="Quandt C.A."/>
            <person name="Sperisen C."/>
            <person name="Tritt A."/>
            <person name="Tisserant E."/>
            <person name="Crous P.W."/>
            <person name="Henrissat B."/>
            <person name="Nehls U."/>
            <person name="Egli S."/>
            <person name="Spatafora J.W."/>
            <person name="Grigoriev I.V."/>
            <person name="Martin F.M."/>
        </authorList>
    </citation>
    <scope>NUCLEOTIDE SEQUENCE [LARGE SCALE GENOMIC DNA]</scope>
    <source>
        <strain evidence="2 3">CBS 459.81</strain>
    </source>
</reference>